<dbReference type="PANTHER" id="PTHR37016">
    <property type="match status" value="1"/>
</dbReference>
<keyword evidence="12" id="KW-1185">Reference proteome</keyword>
<keyword evidence="3" id="KW-0645">Protease</keyword>
<comment type="caution">
    <text evidence="11">The sequence shown here is derived from an EMBL/GenBank/DDBJ whole genome shotgun (WGS) entry which is preliminary data.</text>
</comment>
<dbReference type="EMBL" id="NAJO01000006">
    <property type="protein sequence ID" value="OQO11510.1"/>
    <property type="molecule type" value="Genomic_DNA"/>
</dbReference>
<organism evidence="11 12">
    <name type="scientific">Cryoendolithus antarcticus</name>
    <dbReference type="NCBI Taxonomy" id="1507870"/>
    <lineage>
        <taxon>Eukaryota</taxon>
        <taxon>Fungi</taxon>
        <taxon>Dikarya</taxon>
        <taxon>Ascomycota</taxon>
        <taxon>Pezizomycotina</taxon>
        <taxon>Dothideomycetes</taxon>
        <taxon>Dothideomycetidae</taxon>
        <taxon>Cladosporiales</taxon>
        <taxon>Cladosporiaceae</taxon>
        <taxon>Cryoendolithus</taxon>
    </lineage>
</organism>
<comment type="cofactor">
    <cofactor evidence="1">
        <name>Zn(2+)</name>
        <dbReference type="ChEBI" id="CHEBI:29105"/>
    </cofactor>
</comment>
<dbReference type="InParanoid" id="A0A1V8TJF4"/>
<dbReference type="SUPFAM" id="SSF55486">
    <property type="entry name" value="Metalloproteases ('zincins'), catalytic domain"/>
    <property type="match status" value="1"/>
</dbReference>
<accession>A0A1V8TJF4</accession>
<evidence type="ECO:0000256" key="1">
    <source>
        <dbReference type="ARBA" id="ARBA00001947"/>
    </source>
</evidence>
<evidence type="ECO:0000256" key="7">
    <source>
        <dbReference type="ARBA" id="ARBA00023049"/>
    </source>
</evidence>
<feature type="domain" description="Lysine-specific metallo-endopeptidase" evidence="10">
    <location>
        <begin position="153"/>
        <end position="262"/>
    </location>
</feature>
<dbReference type="Pfam" id="PF14521">
    <property type="entry name" value="Aspzincin_M35"/>
    <property type="match status" value="1"/>
</dbReference>
<evidence type="ECO:0000256" key="9">
    <source>
        <dbReference type="SAM" id="SignalP"/>
    </source>
</evidence>
<evidence type="ECO:0000256" key="4">
    <source>
        <dbReference type="ARBA" id="ARBA00022723"/>
    </source>
</evidence>
<feature type="chain" id="PRO_5012664041" description="Lysine-specific metallo-endopeptidase domain-containing protein" evidence="9">
    <location>
        <begin position="20"/>
        <end position="310"/>
    </location>
</feature>
<evidence type="ECO:0000256" key="3">
    <source>
        <dbReference type="ARBA" id="ARBA00022670"/>
    </source>
</evidence>
<evidence type="ECO:0000256" key="2">
    <source>
        <dbReference type="ARBA" id="ARBA00010279"/>
    </source>
</evidence>
<dbReference type="Gene3D" id="3.40.390.10">
    <property type="entry name" value="Collagenase (Catalytic Domain)"/>
    <property type="match status" value="1"/>
</dbReference>
<dbReference type="InterPro" id="IPR024079">
    <property type="entry name" value="MetalloPept_cat_dom_sf"/>
</dbReference>
<dbReference type="OrthoDB" id="5357726at2759"/>
<dbReference type="AlphaFoldDB" id="A0A1V8TJF4"/>
<feature type="signal peptide" evidence="9">
    <location>
        <begin position="1"/>
        <end position="19"/>
    </location>
</feature>
<name>A0A1V8TJF4_9PEZI</name>
<keyword evidence="5" id="KW-0378">Hydrolase</keyword>
<keyword evidence="6" id="KW-0862">Zinc</keyword>
<sequence length="310" mass="33848">MTNYSLFALVALAVTATHALPKPGAQLATVTVSPRAALPAASPYPASPTTNEFKYRGYDEDSKTDKNNRKIVHDAFTDWSPMLSAAIASLRDTDDLTFNTWFPKTLERENFSPLDARGYVEGVITRLFGPGLEPPAPKAIVAKFISEKEDISLTCEKDKTVHAYFVKDQGRFHVCPTGLEGVTGASEIDCGKLGNRVGRGMESLTQTLVHEFFHSNLVGDKAPSSAGHIVDIIYGSSGCMRMVKGDKAQEAFINADSYTWFATNAYYNSVCERKFSLPEVTQEDFDYSEAELLASPEYDAALSDGVLADV</sequence>
<evidence type="ECO:0000256" key="6">
    <source>
        <dbReference type="ARBA" id="ARBA00022833"/>
    </source>
</evidence>
<proteinExistence type="inferred from homology"/>
<reference evidence="12" key="1">
    <citation type="submission" date="2017-03" db="EMBL/GenBank/DDBJ databases">
        <title>Genomes of endolithic fungi from Antarctica.</title>
        <authorList>
            <person name="Coleine C."/>
            <person name="Masonjones S."/>
            <person name="Stajich J.E."/>
        </authorList>
    </citation>
    <scope>NUCLEOTIDE SEQUENCE [LARGE SCALE GENOMIC DNA]</scope>
    <source>
        <strain evidence="12">CCFEE 5527</strain>
    </source>
</reference>
<feature type="compositionally biased region" description="Low complexity" evidence="8">
    <location>
        <begin position="39"/>
        <end position="48"/>
    </location>
</feature>
<dbReference type="InterPro" id="IPR050414">
    <property type="entry name" value="Fungal_M35_metalloproteases"/>
</dbReference>
<dbReference type="GO" id="GO:0006508">
    <property type="term" value="P:proteolysis"/>
    <property type="evidence" value="ECO:0007669"/>
    <property type="project" value="UniProtKB-KW"/>
</dbReference>
<protein>
    <recommendedName>
        <fullName evidence="10">Lysine-specific metallo-endopeptidase domain-containing protein</fullName>
    </recommendedName>
</protein>
<evidence type="ECO:0000313" key="12">
    <source>
        <dbReference type="Proteomes" id="UP000192596"/>
    </source>
</evidence>
<evidence type="ECO:0000256" key="8">
    <source>
        <dbReference type="SAM" id="MobiDB-lite"/>
    </source>
</evidence>
<dbReference type="GO" id="GO:0004222">
    <property type="term" value="F:metalloendopeptidase activity"/>
    <property type="evidence" value="ECO:0007669"/>
    <property type="project" value="InterPro"/>
</dbReference>
<comment type="similarity">
    <text evidence="2">Belongs to the peptidase M35 family.</text>
</comment>
<feature type="compositionally biased region" description="Basic and acidic residues" evidence="8">
    <location>
        <begin position="53"/>
        <end position="64"/>
    </location>
</feature>
<dbReference type="PANTHER" id="PTHR37016:SF3">
    <property type="entry name" value="NEUTRAL PROTEASE 2-RELATED"/>
    <property type="match status" value="1"/>
</dbReference>
<evidence type="ECO:0000256" key="5">
    <source>
        <dbReference type="ARBA" id="ARBA00022801"/>
    </source>
</evidence>
<gene>
    <name evidence="11" type="ORF">B0A48_03237</name>
</gene>
<keyword evidence="4" id="KW-0479">Metal-binding</keyword>
<dbReference type="InterPro" id="IPR029463">
    <property type="entry name" value="Lys_MEP"/>
</dbReference>
<keyword evidence="7" id="KW-0482">Metalloprotease</keyword>
<evidence type="ECO:0000313" key="11">
    <source>
        <dbReference type="EMBL" id="OQO11510.1"/>
    </source>
</evidence>
<evidence type="ECO:0000259" key="10">
    <source>
        <dbReference type="Pfam" id="PF14521"/>
    </source>
</evidence>
<dbReference type="GO" id="GO:0046872">
    <property type="term" value="F:metal ion binding"/>
    <property type="evidence" value="ECO:0007669"/>
    <property type="project" value="UniProtKB-KW"/>
</dbReference>
<feature type="region of interest" description="Disordered" evidence="8">
    <location>
        <begin position="39"/>
        <end position="64"/>
    </location>
</feature>
<dbReference type="Proteomes" id="UP000192596">
    <property type="component" value="Unassembled WGS sequence"/>
</dbReference>
<keyword evidence="9" id="KW-0732">Signal</keyword>